<feature type="signal peptide" evidence="2">
    <location>
        <begin position="1"/>
        <end position="32"/>
    </location>
</feature>
<comment type="caution">
    <text evidence="3">The sequence shown here is derived from an EMBL/GenBank/DDBJ whole genome shotgun (WGS) entry which is preliminary data.</text>
</comment>
<reference evidence="3" key="2">
    <citation type="submission" date="2020-09" db="EMBL/GenBank/DDBJ databases">
        <authorList>
            <person name="Sun Q."/>
            <person name="Ohkuma M."/>
        </authorList>
    </citation>
    <scope>NUCLEOTIDE SEQUENCE</scope>
    <source>
        <strain evidence="3">JCM 4346</strain>
    </source>
</reference>
<name>A0A918F0M7_9ACTN</name>
<feature type="chain" id="PRO_5037669029" description="Secreted protein" evidence="2">
    <location>
        <begin position="33"/>
        <end position="103"/>
    </location>
</feature>
<sequence>MSSTRSLPRARAWLRVVALLLAVLAPVVPAEATTVPPVAAAETVEYDSLDTAVRPTGTGTHRTLPPPPRSVPCPAPEPGVPQGRALPAPPATISALRTVVLRC</sequence>
<evidence type="ECO:0008006" key="5">
    <source>
        <dbReference type="Google" id="ProtNLM"/>
    </source>
</evidence>
<accession>A0A918F0M7</accession>
<dbReference type="RefSeq" id="WP_189931851.1">
    <property type="nucleotide sequence ID" value="NZ_BMSX01000001.1"/>
</dbReference>
<dbReference type="EMBL" id="BMSX01000001">
    <property type="protein sequence ID" value="GGQ94104.1"/>
    <property type="molecule type" value="Genomic_DNA"/>
</dbReference>
<dbReference type="Proteomes" id="UP000658320">
    <property type="component" value="Unassembled WGS sequence"/>
</dbReference>
<dbReference type="AlphaFoldDB" id="A0A918F0M7"/>
<protein>
    <recommendedName>
        <fullName evidence="5">Secreted protein</fullName>
    </recommendedName>
</protein>
<evidence type="ECO:0000256" key="1">
    <source>
        <dbReference type="SAM" id="MobiDB-lite"/>
    </source>
</evidence>
<proteinExistence type="predicted"/>
<feature type="region of interest" description="Disordered" evidence="1">
    <location>
        <begin position="49"/>
        <end position="88"/>
    </location>
</feature>
<feature type="compositionally biased region" description="Pro residues" evidence="1">
    <location>
        <begin position="64"/>
        <end position="79"/>
    </location>
</feature>
<keyword evidence="2" id="KW-0732">Signal</keyword>
<reference evidence="3" key="1">
    <citation type="journal article" date="2014" name="Int. J. Syst. Evol. Microbiol.">
        <title>Complete genome sequence of Corynebacterium casei LMG S-19264T (=DSM 44701T), isolated from a smear-ripened cheese.</title>
        <authorList>
            <consortium name="US DOE Joint Genome Institute (JGI-PGF)"/>
            <person name="Walter F."/>
            <person name="Albersmeier A."/>
            <person name="Kalinowski J."/>
            <person name="Ruckert C."/>
        </authorList>
    </citation>
    <scope>NUCLEOTIDE SEQUENCE</scope>
    <source>
        <strain evidence="3">JCM 4346</strain>
    </source>
</reference>
<keyword evidence="4" id="KW-1185">Reference proteome</keyword>
<evidence type="ECO:0000313" key="4">
    <source>
        <dbReference type="Proteomes" id="UP000658320"/>
    </source>
</evidence>
<evidence type="ECO:0000256" key="2">
    <source>
        <dbReference type="SAM" id="SignalP"/>
    </source>
</evidence>
<evidence type="ECO:0000313" key="3">
    <source>
        <dbReference type="EMBL" id="GGQ94104.1"/>
    </source>
</evidence>
<organism evidence="3 4">
    <name type="scientific">Streptomyces aurantiogriseus</name>
    <dbReference type="NCBI Taxonomy" id="66870"/>
    <lineage>
        <taxon>Bacteria</taxon>
        <taxon>Bacillati</taxon>
        <taxon>Actinomycetota</taxon>
        <taxon>Actinomycetes</taxon>
        <taxon>Kitasatosporales</taxon>
        <taxon>Streptomycetaceae</taxon>
        <taxon>Streptomyces</taxon>
    </lineage>
</organism>
<gene>
    <name evidence="3" type="ORF">GCM10010251_06160</name>
</gene>